<protein>
    <submittedName>
        <fullName evidence="2">Spectrin alpha chain-like protein</fullName>
    </submittedName>
</protein>
<evidence type="ECO:0000313" key="1">
    <source>
        <dbReference type="Proteomes" id="UP000887579"/>
    </source>
</evidence>
<accession>A0AC34GK19</accession>
<dbReference type="WBParaSite" id="ES5_v2.g30008.t1">
    <property type="protein sequence ID" value="ES5_v2.g30008.t1"/>
    <property type="gene ID" value="ES5_v2.g30008"/>
</dbReference>
<proteinExistence type="predicted"/>
<organism evidence="1 2">
    <name type="scientific">Panagrolaimus sp. ES5</name>
    <dbReference type="NCBI Taxonomy" id="591445"/>
    <lineage>
        <taxon>Eukaryota</taxon>
        <taxon>Metazoa</taxon>
        <taxon>Ecdysozoa</taxon>
        <taxon>Nematoda</taxon>
        <taxon>Chromadorea</taxon>
        <taxon>Rhabditida</taxon>
        <taxon>Tylenchina</taxon>
        <taxon>Panagrolaimomorpha</taxon>
        <taxon>Panagrolaimoidea</taxon>
        <taxon>Panagrolaimidae</taxon>
        <taxon>Panagrolaimus</taxon>
    </lineage>
</organism>
<evidence type="ECO:0000313" key="2">
    <source>
        <dbReference type="WBParaSite" id="ES5_v2.g30008.t1"/>
    </source>
</evidence>
<sequence length="217" mass="24827">WMSAREAFLNQEDASDNVESLIKKHEDFDKAIASQQEKINNLTDFANRLIANNHYDAPAINEKQADIHDRWERLKNQLVAKRSKLGESQNLQQFSRDADEIENWISEKIQIAQEESYRDPTNIAQKHQKQQAFEAELAANADRIQTLISAGEKLIKSAKCGGGEGAVANRLQTLQDQWEMLVKTSTQKSHRLKEANKQKSFMASVKDLEFWLGEVET</sequence>
<dbReference type="Proteomes" id="UP000887579">
    <property type="component" value="Unplaced"/>
</dbReference>
<name>A0AC34GK19_9BILA</name>
<reference evidence="2" key="1">
    <citation type="submission" date="2022-11" db="UniProtKB">
        <authorList>
            <consortium name="WormBaseParasite"/>
        </authorList>
    </citation>
    <scope>IDENTIFICATION</scope>
</reference>